<dbReference type="InterPro" id="IPR011990">
    <property type="entry name" value="TPR-like_helical_dom_sf"/>
</dbReference>
<dbReference type="Gene3D" id="3.40.50.300">
    <property type="entry name" value="P-loop containing nucleotide triphosphate hydrolases"/>
    <property type="match status" value="1"/>
</dbReference>
<feature type="region of interest" description="Disordered" evidence="1">
    <location>
        <begin position="953"/>
        <end position="993"/>
    </location>
</feature>
<dbReference type="PANTHER" id="PTHR46082:SF6">
    <property type="entry name" value="AAA+ ATPASE DOMAIN-CONTAINING PROTEIN-RELATED"/>
    <property type="match status" value="1"/>
</dbReference>
<sequence>MTTRKPVDLVFVHGLFSSPSTWQPFVDLIQGDAELASFVSVHTFRYESPPIRVRIDRRIAEVDDIADRLWTYYENELRDAASIVFVTHSQGGLVVQRLLARQVWRGRADKLSRIKNIVMFACPNSGAEFLLSVRRFTFFASRNPQERQLRPFDRAVMEAQETVVRAVVQAQGVSKTECFIPLASYGGVSDRIAPPIVTSMPFSSNGVVDGDHFSIIKPTGRETSQYRIVRRALLGAGESEQPPASSSDTSSEWQVRASVTPPYGRRDTPLQGRASLMRSIESPNPLRRVHVLAGLGGSGKSRLALEIAHRAEATGCRVWWVPVTRINSCMRAVAVRLGAPEVEIERAWVGSASATDLVWRLLNSQEDPWLLVFDNADDPGHLAPYDGPVSDGSGWLREPTIAKGKVLVTSRDRNESTWGTWSAVHHVSPLQESDGAAVLLDRLRPEVSGRSFEEARKLSAVLGGLPLALRAAADYINDVNTKKIWGSDSAGIRDLATYRAEARRRLESTTNSDSGDLNESLGLEMEHVFGLSLELLTERGVTLAPRLLKLFACLNIAPIPYHVLLRQDVVAESPLFHGSSLKQRIAALGGLADLGLVEPHVLPDVNDEELAQVLSLHPLAHGVLRQDKEVRQRHLDYYGLNVQMLLAMTKGLDPDYPESWVMWNVLAPHAVSLVPATLLQGTWPRDRQVTASALELARLTARYLIVTGLLGPAQDLIDSLISQCHLFGLDRDDREILALRHEEGRIALDRGEPKAAEEKLRQVIAGRTQILGEDHADTLASRHKFAKAILEQGRWAEAEPLLRSIVNAENSVRGPEHADTMVVRHSLARAILNLGRAAEAEQMIREVLDIRRRIWSPTTPETLFVRRTLAKSLAEQGKDAEAEAEARDAIREAGDRWHAPAVMHLRYILAVALVHQGKEAAAITDLSQLLVDRIKALGPDHPETERTRVLLAQARGIPPDQTDGSSRQPGAAARQAPMPRTTAEDSPVVLPTD</sequence>
<dbReference type="GO" id="GO:0003824">
    <property type="term" value="F:catalytic activity"/>
    <property type="evidence" value="ECO:0007669"/>
    <property type="project" value="UniProtKB-ARBA"/>
</dbReference>
<dbReference type="InterPro" id="IPR029058">
    <property type="entry name" value="AB_hydrolase_fold"/>
</dbReference>
<dbReference type="PANTHER" id="PTHR46082">
    <property type="entry name" value="ATP/GTP-BINDING PROTEIN-RELATED"/>
    <property type="match status" value="1"/>
</dbReference>
<dbReference type="Pfam" id="PF12697">
    <property type="entry name" value="Abhydrolase_6"/>
    <property type="match status" value="1"/>
</dbReference>
<dbReference type="RefSeq" id="WP_091404548.1">
    <property type="nucleotide sequence ID" value="NZ_FMCR01000005.1"/>
</dbReference>
<evidence type="ECO:0000313" key="3">
    <source>
        <dbReference type="EMBL" id="SCF28347.1"/>
    </source>
</evidence>
<dbReference type="STRING" id="285676.GA0070561_4965"/>
<dbReference type="Gene3D" id="3.40.50.1820">
    <property type="entry name" value="alpha/beta hydrolase"/>
    <property type="match status" value="1"/>
</dbReference>
<dbReference type="Proteomes" id="UP000198864">
    <property type="component" value="Unassembled WGS sequence"/>
</dbReference>
<organism evidence="3 4">
    <name type="scientific">Micromonospora saelicesensis</name>
    <dbReference type="NCBI Taxonomy" id="285676"/>
    <lineage>
        <taxon>Bacteria</taxon>
        <taxon>Bacillati</taxon>
        <taxon>Actinomycetota</taxon>
        <taxon>Actinomycetes</taxon>
        <taxon>Micromonosporales</taxon>
        <taxon>Micromonosporaceae</taxon>
        <taxon>Micromonospora</taxon>
    </lineage>
</organism>
<dbReference type="SUPFAM" id="SSF52540">
    <property type="entry name" value="P-loop containing nucleoside triphosphate hydrolases"/>
    <property type="match status" value="1"/>
</dbReference>
<dbReference type="Pfam" id="PF13424">
    <property type="entry name" value="TPR_12"/>
    <property type="match status" value="1"/>
</dbReference>
<gene>
    <name evidence="3" type="ORF">GA0070561_4965</name>
</gene>
<feature type="domain" description="AB hydrolase-1" evidence="2">
    <location>
        <begin position="9"/>
        <end position="158"/>
    </location>
</feature>
<dbReference type="InterPro" id="IPR053137">
    <property type="entry name" value="NLR-like"/>
</dbReference>
<feature type="region of interest" description="Disordered" evidence="1">
    <location>
        <begin position="237"/>
        <end position="270"/>
    </location>
</feature>
<evidence type="ECO:0000313" key="4">
    <source>
        <dbReference type="Proteomes" id="UP000198864"/>
    </source>
</evidence>
<protein>
    <submittedName>
        <fullName evidence="3">Tetratricopeptide repeat-containing protein</fullName>
    </submittedName>
</protein>
<dbReference type="Gene3D" id="1.25.40.10">
    <property type="entry name" value="Tetratricopeptide repeat domain"/>
    <property type="match status" value="2"/>
</dbReference>
<dbReference type="AlphaFoldDB" id="A0A1C4Z631"/>
<proteinExistence type="predicted"/>
<dbReference type="SUPFAM" id="SSF53474">
    <property type="entry name" value="alpha/beta-Hydrolases"/>
    <property type="match status" value="1"/>
</dbReference>
<dbReference type="SUPFAM" id="SSF48452">
    <property type="entry name" value="TPR-like"/>
    <property type="match status" value="2"/>
</dbReference>
<dbReference type="InterPro" id="IPR000073">
    <property type="entry name" value="AB_hydrolase_1"/>
</dbReference>
<evidence type="ECO:0000256" key="1">
    <source>
        <dbReference type="SAM" id="MobiDB-lite"/>
    </source>
</evidence>
<dbReference type="EMBL" id="FMCR01000005">
    <property type="protein sequence ID" value="SCF28347.1"/>
    <property type="molecule type" value="Genomic_DNA"/>
</dbReference>
<dbReference type="InterPro" id="IPR027417">
    <property type="entry name" value="P-loop_NTPase"/>
</dbReference>
<evidence type="ECO:0000259" key="2">
    <source>
        <dbReference type="Pfam" id="PF12697"/>
    </source>
</evidence>
<name>A0A1C4Z631_9ACTN</name>
<reference evidence="3 4" key="1">
    <citation type="submission" date="2016-06" db="EMBL/GenBank/DDBJ databases">
        <authorList>
            <person name="Kjaerup R.B."/>
            <person name="Dalgaard T.S."/>
            <person name="Juul-Madsen H.R."/>
        </authorList>
    </citation>
    <scope>NUCLEOTIDE SEQUENCE [LARGE SCALE GENOMIC DNA]</scope>
    <source>
        <strain evidence="3 4">DSM 44871</strain>
    </source>
</reference>
<feature type="compositionally biased region" description="Polar residues" evidence="1">
    <location>
        <begin position="242"/>
        <end position="253"/>
    </location>
</feature>
<accession>A0A1C4Z631</accession>
<dbReference type="Pfam" id="PF13374">
    <property type="entry name" value="TPR_10"/>
    <property type="match status" value="2"/>
</dbReference>